<protein>
    <submittedName>
        <fullName evidence="2">Uncharacterized protein (DUF2236 family)</fullName>
    </submittedName>
</protein>
<dbReference type="Proteomes" id="UP000585272">
    <property type="component" value="Unassembled WGS sequence"/>
</dbReference>
<proteinExistence type="predicted"/>
<dbReference type="RefSeq" id="WP_183339036.1">
    <property type="nucleotide sequence ID" value="NZ_JACHNU010000001.1"/>
</dbReference>
<evidence type="ECO:0000313" key="2">
    <source>
        <dbReference type="EMBL" id="MBB4661132.1"/>
    </source>
</evidence>
<dbReference type="Pfam" id="PF09995">
    <property type="entry name" value="MPAB_Lcp_cat"/>
    <property type="match status" value="1"/>
</dbReference>
<dbReference type="PANTHER" id="PTHR36151:SF3">
    <property type="entry name" value="ER-BOUND OXYGENASE MPAB_MPAB'_RUBBER OXYGENASE CATALYTIC DOMAIN-CONTAINING PROTEIN"/>
    <property type="match status" value="1"/>
</dbReference>
<feature type="domain" description="ER-bound oxygenase mpaB/mpaB'/Rubber oxygenase catalytic" evidence="1">
    <location>
        <begin position="13"/>
        <end position="244"/>
    </location>
</feature>
<reference evidence="2 3" key="1">
    <citation type="submission" date="2020-08" db="EMBL/GenBank/DDBJ databases">
        <title>Genomic Encyclopedia of Archaeal and Bacterial Type Strains, Phase II (KMG-II): from individual species to whole genera.</title>
        <authorList>
            <person name="Goeker M."/>
        </authorList>
    </citation>
    <scope>NUCLEOTIDE SEQUENCE [LARGE SCALE GENOMIC DNA]</scope>
    <source>
        <strain evidence="2 3">DSM 23288</strain>
    </source>
</reference>
<dbReference type="AlphaFoldDB" id="A0A840I994"/>
<accession>A0A840I994</accession>
<organism evidence="2 3">
    <name type="scientific">Conexibacter arvalis</name>
    <dbReference type="NCBI Taxonomy" id="912552"/>
    <lineage>
        <taxon>Bacteria</taxon>
        <taxon>Bacillati</taxon>
        <taxon>Actinomycetota</taxon>
        <taxon>Thermoleophilia</taxon>
        <taxon>Solirubrobacterales</taxon>
        <taxon>Conexibacteraceae</taxon>
        <taxon>Conexibacter</taxon>
    </lineage>
</organism>
<evidence type="ECO:0000259" key="1">
    <source>
        <dbReference type="Pfam" id="PF09995"/>
    </source>
</evidence>
<evidence type="ECO:0000313" key="3">
    <source>
        <dbReference type="Proteomes" id="UP000585272"/>
    </source>
</evidence>
<gene>
    <name evidence="2" type="ORF">BDZ31_000705</name>
</gene>
<sequence>MTAGVFDDDATIRRVHREQVLALAGPRALLMQAAHPVAFAGFFAHTGALDERLHRTAQAVDLVVFGPRAEAERVTAAVRDVHATVRGELAEPAGRFPAGTPYAADDPALLLWILATLVDSGLTVYQRYVRRLSRDERDAYWRDFRVFGRMFGLREQEMPPTIEAFDRYLREMLEGGELHVGERARELAVQIVMRPPVPLHVRPLLELANFVTVGLLPREIRRLYGFSWDPARGLALRGGAEYARRVLVPLLPGRLRYVRRAA</sequence>
<dbReference type="EMBL" id="JACHNU010000001">
    <property type="protein sequence ID" value="MBB4661132.1"/>
    <property type="molecule type" value="Genomic_DNA"/>
</dbReference>
<dbReference type="GO" id="GO:0016491">
    <property type="term" value="F:oxidoreductase activity"/>
    <property type="evidence" value="ECO:0007669"/>
    <property type="project" value="InterPro"/>
</dbReference>
<name>A0A840I994_9ACTN</name>
<keyword evidence="3" id="KW-1185">Reference proteome</keyword>
<dbReference type="InterPro" id="IPR018713">
    <property type="entry name" value="MPAB/Lcp_cat_dom"/>
</dbReference>
<dbReference type="PANTHER" id="PTHR36151">
    <property type="entry name" value="BLR2777 PROTEIN"/>
    <property type="match status" value="1"/>
</dbReference>
<comment type="caution">
    <text evidence="2">The sequence shown here is derived from an EMBL/GenBank/DDBJ whole genome shotgun (WGS) entry which is preliminary data.</text>
</comment>